<evidence type="ECO:0008006" key="3">
    <source>
        <dbReference type="Google" id="ProtNLM"/>
    </source>
</evidence>
<dbReference type="Gene3D" id="1.20.5.5260">
    <property type="match status" value="1"/>
</dbReference>
<reference evidence="1 2" key="1">
    <citation type="submission" date="2018-01" db="EMBL/GenBank/DDBJ databases">
        <title>Complete and assembled Genome of Pantoea gaviniae DSM22758T.</title>
        <authorList>
            <person name="Stevens M.J.A."/>
            <person name="Zurfluh K."/>
            <person name="Stephan R."/>
        </authorList>
    </citation>
    <scope>NUCLEOTIDE SEQUENCE [LARGE SCALE GENOMIC DNA]</scope>
    <source>
        <strain evidence="1 2">DSM 22758</strain>
    </source>
</reference>
<dbReference type="KEGG" id="pgz:C2E15_10990"/>
<keyword evidence="2" id="KW-1185">Reference proteome</keyword>
<gene>
    <name evidence="1" type="ORF">C2E15_10990</name>
</gene>
<dbReference type="AlphaFoldDB" id="A0A2L0IGB6"/>
<evidence type="ECO:0000313" key="2">
    <source>
        <dbReference type="Proteomes" id="UP000238365"/>
    </source>
</evidence>
<organism evidence="1 2">
    <name type="scientific">Mixta gaviniae</name>
    <dbReference type="NCBI Taxonomy" id="665914"/>
    <lineage>
        <taxon>Bacteria</taxon>
        <taxon>Pseudomonadati</taxon>
        <taxon>Pseudomonadota</taxon>
        <taxon>Gammaproteobacteria</taxon>
        <taxon>Enterobacterales</taxon>
        <taxon>Erwiniaceae</taxon>
        <taxon>Mixta</taxon>
    </lineage>
</organism>
<proteinExistence type="predicted"/>
<accession>A0A2L0IGB6</accession>
<dbReference type="Proteomes" id="UP000238365">
    <property type="component" value="Chromosome"/>
</dbReference>
<dbReference type="RefSeq" id="WP_104957399.1">
    <property type="nucleotide sequence ID" value="NZ_CP026377.1"/>
</dbReference>
<dbReference type="EMBL" id="CP026377">
    <property type="protein sequence ID" value="AUX93549.1"/>
    <property type="molecule type" value="Genomic_DNA"/>
</dbReference>
<name>A0A2L0IGB6_9GAMM</name>
<protein>
    <recommendedName>
        <fullName evidence="3">Two-component-system connector protein AriR</fullName>
    </recommendedName>
</protein>
<sequence length="89" mass="9724">MSDNVVDAPVSQIVIETAESSSAIVLQPEYATPQEAIGAMSIALIKSGKCITFNEIQLMLIVRLKLASEQSQKDILREALMLITNKSLY</sequence>
<evidence type="ECO:0000313" key="1">
    <source>
        <dbReference type="EMBL" id="AUX93549.1"/>
    </source>
</evidence>